<dbReference type="OrthoDB" id="679570at2"/>
<reference evidence="1 2" key="1">
    <citation type="submission" date="2019-01" db="EMBL/GenBank/DDBJ databases">
        <title>Filimonas sp. strain TTM-71.</title>
        <authorList>
            <person name="Chen W.-M."/>
        </authorList>
    </citation>
    <scope>NUCLEOTIDE SEQUENCE [LARGE SCALE GENOMIC DNA]</scope>
    <source>
        <strain evidence="1 2">TTM-71</strain>
    </source>
</reference>
<organism evidence="1 2">
    <name type="scientific">Filimonas effusa</name>
    <dbReference type="NCBI Taxonomy" id="2508721"/>
    <lineage>
        <taxon>Bacteria</taxon>
        <taxon>Pseudomonadati</taxon>
        <taxon>Bacteroidota</taxon>
        <taxon>Chitinophagia</taxon>
        <taxon>Chitinophagales</taxon>
        <taxon>Chitinophagaceae</taxon>
        <taxon>Filimonas</taxon>
    </lineage>
</organism>
<protein>
    <submittedName>
        <fullName evidence="1">Uncharacterized protein</fullName>
    </submittedName>
</protein>
<proteinExistence type="predicted"/>
<sequence length="75" mass="8520">MEDYIINVGQIEEMQMIKDIPGLDRIFNKAKITIIGGGKVVLVRKQLGGSVEKFDEYSNAADFESYKANVYKYLI</sequence>
<evidence type="ECO:0000313" key="1">
    <source>
        <dbReference type="EMBL" id="RXK80601.1"/>
    </source>
</evidence>
<dbReference type="Proteomes" id="UP000290545">
    <property type="component" value="Unassembled WGS sequence"/>
</dbReference>
<evidence type="ECO:0000313" key="2">
    <source>
        <dbReference type="Proteomes" id="UP000290545"/>
    </source>
</evidence>
<dbReference type="RefSeq" id="WP_129006521.1">
    <property type="nucleotide sequence ID" value="NZ_SDHZ01000006.1"/>
</dbReference>
<comment type="caution">
    <text evidence="1">The sequence shown here is derived from an EMBL/GenBank/DDBJ whole genome shotgun (WGS) entry which is preliminary data.</text>
</comment>
<gene>
    <name evidence="1" type="ORF">ESB13_23490</name>
</gene>
<accession>A0A4Q1D097</accession>
<keyword evidence="2" id="KW-1185">Reference proteome</keyword>
<name>A0A4Q1D097_9BACT</name>
<dbReference type="AlphaFoldDB" id="A0A4Q1D097"/>
<dbReference type="EMBL" id="SDHZ01000006">
    <property type="protein sequence ID" value="RXK80601.1"/>
    <property type="molecule type" value="Genomic_DNA"/>
</dbReference>